<evidence type="ECO:0000259" key="1">
    <source>
        <dbReference type="Pfam" id="PF08349"/>
    </source>
</evidence>
<feature type="domain" description="DUF1722" evidence="1">
    <location>
        <begin position="187"/>
        <end position="303"/>
    </location>
</feature>
<dbReference type="EMBL" id="CP133548">
    <property type="protein sequence ID" value="WMS88241.1"/>
    <property type="molecule type" value="Genomic_DNA"/>
</dbReference>
<dbReference type="InterPro" id="IPR007553">
    <property type="entry name" value="2-thiour_desulf"/>
</dbReference>
<sequence>MIRVGISHCLLGAPVRFDGGHKHSRFCTESLAQFFTFEPLCPEVGIGMGTPRRTLRLVGSAENPRAVFGHDESQDFTDELASYADINADRLANMAGYIFCKGSPSCGIERVKVYNSKGHAQRDGVGIFAAKVKQLQPNLPVEEDGRLNDPLLRDSFIKRVFIYHEWKQLVEQGLTPALIQKFHARHKLSLLSHCQKTYRFLGPLVAKINAKNIEAESSRYIEHLMNGFKKVATRKNNTNVLMHLQGYLKHNLSSQDRQELAQVILEYRQGVLPLMSPLTLLKHHFAHHKDPYVEQQSFLHPYPKELAIRVVVQ</sequence>
<reference evidence="2 3" key="1">
    <citation type="submission" date="2023-08" db="EMBL/GenBank/DDBJ databases">
        <title>Pleionea litopenaei sp. nov., isolated from stomach of juvenile Litopenaeus vannamei.</title>
        <authorList>
            <person name="Rho A.M."/>
            <person name="Hwang C.Y."/>
        </authorList>
    </citation>
    <scope>NUCLEOTIDE SEQUENCE [LARGE SCALE GENOMIC DNA]</scope>
    <source>
        <strain evidence="2 3">HL-JVS1</strain>
    </source>
</reference>
<dbReference type="KEGG" id="plei:Q9312_04820"/>
<dbReference type="Pfam" id="PF04463">
    <property type="entry name" value="2-thiour_desulf"/>
    <property type="match status" value="1"/>
</dbReference>
<accession>A0AA51X7U6</accession>
<dbReference type="InterPro" id="IPR017087">
    <property type="entry name" value="UCP037004"/>
</dbReference>
<dbReference type="Proteomes" id="UP001239782">
    <property type="component" value="Chromosome"/>
</dbReference>
<protein>
    <submittedName>
        <fullName evidence="2">DUF523 and DUF1722 domain-containing protein</fullName>
    </submittedName>
</protein>
<proteinExistence type="predicted"/>
<dbReference type="PANTHER" id="PTHR30087">
    <property type="entry name" value="INNER MEMBRANE PROTEIN"/>
    <property type="match status" value="1"/>
</dbReference>
<dbReference type="AlphaFoldDB" id="A0AA51X7U6"/>
<evidence type="ECO:0000313" key="3">
    <source>
        <dbReference type="Proteomes" id="UP001239782"/>
    </source>
</evidence>
<dbReference type="RefSeq" id="WP_309203447.1">
    <property type="nucleotide sequence ID" value="NZ_CP133548.1"/>
</dbReference>
<gene>
    <name evidence="2" type="ORF">Q9312_04820</name>
</gene>
<name>A0AA51X7U6_9GAMM</name>
<dbReference type="InterPro" id="IPR013560">
    <property type="entry name" value="DUF1722"/>
</dbReference>
<keyword evidence="3" id="KW-1185">Reference proteome</keyword>
<evidence type="ECO:0000313" key="2">
    <source>
        <dbReference type="EMBL" id="WMS88241.1"/>
    </source>
</evidence>
<dbReference type="Pfam" id="PF08349">
    <property type="entry name" value="DUF1722"/>
    <property type="match status" value="1"/>
</dbReference>
<organism evidence="2 3">
    <name type="scientific">Pleionea litopenaei</name>
    <dbReference type="NCBI Taxonomy" id="3070815"/>
    <lineage>
        <taxon>Bacteria</taxon>
        <taxon>Pseudomonadati</taxon>
        <taxon>Pseudomonadota</taxon>
        <taxon>Gammaproteobacteria</taxon>
        <taxon>Oceanospirillales</taxon>
        <taxon>Pleioneaceae</taxon>
        <taxon>Pleionea</taxon>
    </lineage>
</organism>
<dbReference type="PANTHER" id="PTHR30087:SF0">
    <property type="entry name" value="INNER MEMBRANE PROTEIN"/>
    <property type="match status" value="1"/>
</dbReference>
<dbReference type="PIRSF" id="PIRSF037004">
    <property type="entry name" value="UCP037004"/>
    <property type="match status" value="1"/>
</dbReference>